<reference evidence="1" key="1">
    <citation type="submission" date="2022-03" db="EMBL/GenBank/DDBJ databases">
        <authorList>
            <person name="Alioto T."/>
            <person name="Alioto T."/>
            <person name="Gomez Garrido J."/>
        </authorList>
    </citation>
    <scope>NUCLEOTIDE SEQUENCE</scope>
</reference>
<sequence>MYEVHFGYQLIAPCDATVELKHLLRNGIKMYAWYAPKVRKFIKPPLSEEHQNGQQCLLLPK</sequence>
<gene>
    <name evidence="1" type="ORF">PECUL_23A048987</name>
</gene>
<proteinExistence type="predicted"/>
<dbReference type="EMBL" id="OW240917">
    <property type="protein sequence ID" value="CAH2302951.1"/>
    <property type="molecule type" value="Genomic_DNA"/>
</dbReference>
<evidence type="ECO:0000313" key="1">
    <source>
        <dbReference type="EMBL" id="CAH2302951.1"/>
    </source>
</evidence>
<organism evidence="1 2">
    <name type="scientific">Pelobates cultripes</name>
    <name type="common">Western spadefoot toad</name>
    <dbReference type="NCBI Taxonomy" id="61616"/>
    <lineage>
        <taxon>Eukaryota</taxon>
        <taxon>Metazoa</taxon>
        <taxon>Chordata</taxon>
        <taxon>Craniata</taxon>
        <taxon>Vertebrata</taxon>
        <taxon>Euteleostomi</taxon>
        <taxon>Amphibia</taxon>
        <taxon>Batrachia</taxon>
        <taxon>Anura</taxon>
        <taxon>Pelobatoidea</taxon>
        <taxon>Pelobatidae</taxon>
        <taxon>Pelobates</taxon>
    </lineage>
</organism>
<keyword evidence="2" id="KW-1185">Reference proteome</keyword>
<evidence type="ECO:0000313" key="2">
    <source>
        <dbReference type="Proteomes" id="UP001295444"/>
    </source>
</evidence>
<protein>
    <submittedName>
        <fullName evidence="1">Uncharacterized protein</fullName>
    </submittedName>
</protein>
<name>A0AAD1WFZ9_PELCU</name>
<feature type="non-terminal residue" evidence="1">
    <location>
        <position position="61"/>
    </location>
</feature>
<accession>A0AAD1WFZ9</accession>
<dbReference type="Proteomes" id="UP001295444">
    <property type="component" value="Chromosome 06"/>
</dbReference>
<dbReference type="AlphaFoldDB" id="A0AAD1WFZ9"/>